<dbReference type="Pfam" id="PF04545">
    <property type="entry name" value="Sigma70_r4"/>
    <property type="match status" value="1"/>
</dbReference>
<dbReference type="InterPro" id="IPR000838">
    <property type="entry name" value="RNA_pol_sigma70_ECF_CS"/>
</dbReference>
<dbReference type="InterPro" id="IPR036388">
    <property type="entry name" value="WH-like_DNA-bd_sf"/>
</dbReference>
<protein>
    <recommendedName>
        <fullName evidence="6">RNA polymerase sigma factor</fullName>
    </recommendedName>
</protein>
<dbReference type="Pfam" id="PF04542">
    <property type="entry name" value="Sigma70_r2"/>
    <property type="match status" value="1"/>
</dbReference>
<dbReference type="InterPro" id="IPR039425">
    <property type="entry name" value="RNA_pol_sigma-70-like"/>
</dbReference>
<dbReference type="InterPro" id="IPR013325">
    <property type="entry name" value="RNA_pol_sigma_r2"/>
</dbReference>
<keyword evidence="3 6" id="KW-0731">Sigma factor</keyword>
<feature type="domain" description="RNA polymerase sigma-70 region 4" evidence="8">
    <location>
        <begin position="135"/>
        <end position="179"/>
    </location>
</feature>
<keyword evidence="4 6" id="KW-0238">DNA-binding</keyword>
<evidence type="ECO:0000313" key="10">
    <source>
        <dbReference type="Proteomes" id="UP001596250"/>
    </source>
</evidence>
<keyword evidence="5 6" id="KW-0804">Transcription</keyword>
<dbReference type="InterPro" id="IPR007630">
    <property type="entry name" value="RNA_pol_sigma70_r4"/>
</dbReference>
<gene>
    <name evidence="9" type="ORF">ACFPXP_05115</name>
</gene>
<proteinExistence type="inferred from homology"/>
<evidence type="ECO:0000256" key="3">
    <source>
        <dbReference type="ARBA" id="ARBA00023082"/>
    </source>
</evidence>
<keyword evidence="10" id="KW-1185">Reference proteome</keyword>
<accession>A0ABW1ILC7</accession>
<name>A0ABW1ILC7_9BACL</name>
<dbReference type="SUPFAM" id="SSF88946">
    <property type="entry name" value="Sigma2 domain of RNA polymerase sigma factors"/>
    <property type="match status" value="1"/>
</dbReference>
<dbReference type="InterPro" id="IPR007627">
    <property type="entry name" value="RNA_pol_sigma70_r2"/>
</dbReference>
<dbReference type="SUPFAM" id="SSF88659">
    <property type="entry name" value="Sigma3 and sigma4 domains of RNA polymerase sigma factors"/>
    <property type="match status" value="1"/>
</dbReference>
<comment type="similarity">
    <text evidence="1 6">Belongs to the sigma-70 factor family. ECF subfamily.</text>
</comment>
<dbReference type="Proteomes" id="UP001596250">
    <property type="component" value="Unassembled WGS sequence"/>
</dbReference>
<dbReference type="InterPro" id="IPR013324">
    <property type="entry name" value="RNA_pol_sigma_r3/r4-like"/>
</dbReference>
<feature type="domain" description="RNA polymerase sigma-70 region 2" evidence="7">
    <location>
        <begin position="24"/>
        <end position="90"/>
    </location>
</feature>
<evidence type="ECO:0000256" key="4">
    <source>
        <dbReference type="ARBA" id="ARBA00023125"/>
    </source>
</evidence>
<dbReference type="PANTHER" id="PTHR43133">
    <property type="entry name" value="RNA POLYMERASE ECF-TYPE SIGMA FACTO"/>
    <property type="match status" value="1"/>
</dbReference>
<dbReference type="EMBL" id="JBHSQV010000032">
    <property type="protein sequence ID" value="MFC5985809.1"/>
    <property type="molecule type" value="Genomic_DNA"/>
</dbReference>
<dbReference type="InterPro" id="IPR014284">
    <property type="entry name" value="RNA_pol_sigma-70_dom"/>
</dbReference>
<evidence type="ECO:0000256" key="6">
    <source>
        <dbReference type="RuleBase" id="RU000716"/>
    </source>
</evidence>
<dbReference type="RefSeq" id="WP_379893022.1">
    <property type="nucleotide sequence ID" value="NZ_CBCSCT010000013.1"/>
</dbReference>
<sequence length="186" mass="22137">MKTDLLLLTKHDFSALSPSEQRQLYETFYHLVYGYIFYLLNDHLEAEDIIQESFLKTILKAPMVKEESQLIAWIRTVTRNLAFDYLRKNRHHRHVPDLESILPLEHLSTSAEQVEQEVETEQLKQLILDHLANANPDHRTLIELRWKYGLSYKQMASAMETSENKVKQRLHRARQNIRKKLKNDWG</sequence>
<organism evidence="9 10">
    <name type="scientific">Marinicrinis lubricantis</name>
    <dbReference type="NCBI Taxonomy" id="2086470"/>
    <lineage>
        <taxon>Bacteria</taxon>
        <taxon>Bacillati</taxon>
        <taxon>Bacillota</taxon>
        <taxon>Bacilli</taxon>
        <taxon>Bacillales</taxon>
        <taxon>Paenibacillaceae</taxon>
    </lineage>
</organism>
<dbReference type="Gene3D" id="1.10.1740.10">
    <property type="match status" value="1"/>
</dbReference>
<evidence type="ECO:0000256" key="2">
    <source>
        <dbReference type="ARBA" id="ARBA00023015"/>
    </source>
</evidence>
<dbReference type="NCBIfam" id="TIGR02937">
    <property type="entry name" value="sigma70-ECF"/>
    <property type="match status" value="1"/>
</dbReference>
<keyword evidence="2 6" id="KW-0805">Transcription regulation</keyword>
<evidence type="ECO:0000259" key="7">
    <source>
        <dbReference type="Pfam" id="PF04542"/>
    </source>
</evidence>
<dbReference type="CDD" id="cd06171">
    <property type="entry name" value="Sigma70_r4"/>
    <property type="match status" value="1"/>
</dbReference>
<comment type="caution">
    <text evidence="9">The sequence shown here is derived from an EMBL/GenBank/DDBJ whole genome shotgun (WGS) entry which is preliminary data.</text>
</comment>
<evidence type="ECO:0000256" key="5">
    <source>
        <dbReference type="ARBA" id="ARBA00023163"/>
    </source>
</evidence>
<dbReference type="PROSITE" id="PS01063">
    <property type="entry name" value="SIGMA70_ECF"/>
    <property type="match status" value="1"/>
</dbReference>
<evidence type="ECO:0000259" key="8">
    <source>
        <dbReference type="Pfam" id="PF04545"/>
    </source>
</evidence>
<evidence type="ECO:0000313" key="9">
    <source>
        <dbReference type="EMBL" id="MFC5985809.1"/>
    </source>
</evidence>
<reference evidence="10" key="1">
    <citation type="journal article" date="2019" name="Int. J. Syst. Evol. Microbiol.">
        <title>The Global Catalogue of Microorganisms (GCM) 10K type strain sequencing project: providing services to taxonomists for standard genome sequencing and annotation.</title>
        <authorList>
            <consortium name="The Broad Institute Genomics Platform"/>
            <consortium name="The Broad Institute Genome Sequencing Center for Infectious Disease"/>
            <person name="Wu L."/>
            <person name="Ma J."/>
        </authorList>
    </citation>
    <scope>NUCLEOTIDE SEQUENCE [LARGE SCALE GENOMIC DNA]</scope>
    <source>
        <strain evidence="10">CCM 8749</strain>
    </source>
</reference>
<evidence type="ECO:0000256" key="1">
    <source>
        <dbReference type="ARBA" id="ARBA00010641"/>
    </source>
</evidence>
<dbReference type="Gene3D" id="1.10.10.10">
    <property type="entry name" value="Winged helix-like DNA-binding domain superfamily/Winged helix DNA-binding domain"/>
    <property type="match status" value="1"/>
</dbReference>
<dbReference type="PANTHER" id="PTHR43133:SF52">
    <property type="entry name" value="ECF RNA POLYMERASE SIGMA FACTOR SIGL"/>
    <property type="match status" value="1"/>
</dbReference>